<comment type="similarity">
    <text evidence="2 8">Belongs to the 4-toluene sulfonate uptake permease (TSUP) (TC 2.A.102) family.</text>
</comment>
<feature type="transmembrane region" description="Helical" evidence="8">
    <location>
        <begin position="215"/>
        <end position="234"/>
    </location>
</feature>
<protein>
    <recommendedName>
        <fullName evidence="8">Probable membrane transporter protein</fullName>
    </recommendedName>
</protein>
<keyword evidence="5 8" id="KW-0812">Transmembrane</keyword>
<dbReference type="RefSeq" id="WP_265382381.1">
    <property type="nucleotide sequence ID" value="NZ_CP110615.1"/>
</dbReference>
<dbReference type="PANTHER" id="PTHR30269:SF37">
    <property type="entry name" value="MEMBRANE TRANSPORTER PROTEIN"/>
    <property type="match status" value="1"/>
</dbReference>
<sequence length="236" mass="23851">MSTATLTLLAVVVAVAAFVQGTSGMGFALIAAPVMGIVQPGLLPVVVLALMVPLNLYVAHREREAIDWRGAGWISTGRLVGTAGGFAVLVAVPTSRLDLLIGASTVLAVLASLAVPSFAPGHPAQVIAGAVTGVTETATGVGGPPLVLLHQHRPAPVLRSTVALCFLVGEVISLLVLLATGTIDAEQVRATVVLLPALGLGALASHLVHHRVGGPRLRTGVLLFALVSGIALLLKA</sequence>
<evidence type="ECO:0000256" key="6">
    <source>
        <dbReference type="ARBA" id="ARBA00022989"/>
    </source>
</evidence>
<evidence type="ECO:0000256" key="7">
    <source>
        <dbReference type="ARBA" id="ARBA00023136"/>
    </source>
</evidence>
<keyword evidence="4 8" id="KW-1003">Cell membrane</keyword>
<comment type="subcellular location">
    <subcellularLocation>
        <location evidence="1 8">Cell membrane</location>
        <topology evidence="1 8">Multi-pass membrane protein</topology>
    </subcellularLocation>
</comment>
<evidence type="ECO:0000256" key="1">
    <source>
        <dbReference type="ARBA" id="ARBA00004651"/>
    </source>
</evidence>
<proteinExistence type="inferred from homology"/>
<keyword evidence="7 8" id="KW-0472">Membrane</keyword>
<evidence type="ECO:0000256" key="8">
    <source>
        <dbReference type="RuleBase" id="RU363041"/>
    </source>
</evidence>
<reference evidence="9" key="1">
    <citation type="submission" date="2022-10" db="EMBL/GenBank/DDBJ databases">
        <title>Rhodococcus sp.75.</title>
        <authorList>
            <person name="Sun M."/>
        </authorList>
    </citation>
    <scope>NUCLEOTIDE SEQUENCE</scope>
    <source>
        <strain evidence="9">75</strain>
    </source>
</reference>
<evidence type="ECO:0000313" key="10">
    <source>
        <dbReference type="Proteomes" id="UP001164965"/>
    </source>
</evidence>
<dbReference type="InterPro" id="IPR052017">
    <property type="entry name" value="TSUP"/>
</dbReference>
<feature type="transmembrane region" description="Helical" evidence="8">
    <location>
        <begin position="126"/>
        <end position="149"/>
    </location>
</feature>
<evidence type="ECO:0000256" key="2">
    <source>
        <dbReference type="ARBA" id="ARBA00009142"/>
    </source>
</evidence>
<dbReference type="PANTHER" id="PTHR30269">
    <property type="entry name" value="TRANSMEMBRANE PROTEIN YFCA"/>
    <property type="match status" value="1"/>
</dbReference>
<dbReference type="Pfam" id="PF01925">
    <property type="entry name" value="TauE"/>
    <property type="match status" value="1"/>
</dbReference>
<feature type="transmembrane region" description="Helical" evidence="8">
    <location>
        <begin position="41"/>
        <end position="59"/>
    </location>
</feature>
<keyword evidence="6 8" id="KW-1133">Transmembrane helix</keyword>
<evidence type="ECO:0000256" key="3">
    <source>
        <dbReference type="ARBA" id="ARBA00022448"/>
    </source>
</evidence>
<dbReference type="Proteomes" id="UP001164965">
    <property type="component" value="Chromosome"/>
</dbReference>
<feature type="transmembrane region" description="Helical" evidence="8">
    <location>
        <begin position="99"/>
        <end position="119"/>
    </location>
</feature>
<accession>A0ABY6NYE9</accession>
<dbReference type="InterPro" id="IPR002781">
    <property type="entry name" value="TM_pro_TauE-like"/>
</dbReference>
<keyword evidence="3" id="KW-0813">Transport</keyword>
<feature type="transmembrane region" description="Helical" evidence="8">
    <location>
        <begin position="161"/>
        <end position="180"/>
    </location>
</feature>
<feature type="transmembrane region" description="Helical" evidence="8">
    <location>
        <begin position="71"/>
        <end position="93"/>
    </location>
</feature>
<gene>
    <name evidence="9" type="ORF">RHODO2019_14095</name>
</gene>
<feature type="transmembrane region" description="Helical" evidence="8">
    <location>
        <begin position="192"/>
        <end position="209"/>
    </location>
</feature>
<name>A0ABY6NYE9_9NOCA</name>
<organism evidence="9 10">
    <name type="scientific">Rhodococcus antarcticus</name>
    <dbReference type="NCBI Taxonomy" id="2987751"/>
    <lineage>
        <taxon>Bacteria</taxon>
        <taxon>Bacillati</taxon>
        <taxon>Actinomycetota</taxon>
        <taxon>Actinomycetes</taxon>
        <taxon>Mycobacteriales</taxon>
        <taxon>Nocardiaceae</taxon>
        <taxon>Rhodococcus</taxon>
    </lineage>
</organism>
<dbReference type="EMBL" id="CP110615">
    <property type="protein sequence ID" value="UZJ24274.1"/>
    <property type="molecule type" value="Genomic_DNA"/>
</dbReference>
<keyword evidence="10" id="KW-1185">Reference proteome</keyword>
<evidence type="ECO:0000256" key="5">
    <source>
        <dbReference type="ARBA" id="ARBA00022692"/>
    </source>
</evidence>
<evidence type="ECO:0000313" key="9">
    <source>
        <dbReference type="EMBL" id="UZJ24274.1"/>
    </source>
</evidence>
<evidence type="ECO:0000256" key="4">
    <source>
        <dbReference type="ARBA" id="ARBA00022475"/>
    </source>
</evidence>